<dbReference type="AlphaFoldDB" id="A0A2P6VEU8"/>
<dbReference type="OrthoDB" id="62528at2759"/>
<dbReference type="EMBL" id="LHPF02000009">
    <property type="protein sequence ID" value="PSC72620.1"/>
    <property type="molecule type" value="Genomic_DNA"/>
</dbReference>
<feature type="region of interest" description="Disordered" evidence="1">
    <location>
        <begin position="460"/>
        <end position="496"/>
    </location>
</feature>
<dbReference type="Proteomes" id="UP000239649">
    <property type="component" value="Unassembled WGS sequence"/>
</dbReference>
<feature type="region of interest" description="Disordered" evidence="1">
    <location>
        <begin position="248"/>
        <end position="411"/>
    </location>
</feature>
<protein>
    <submittedName>
        <fullName evidence="2">Uncharacterized protein</fullName>
    </submittedName>
</protein>
<feature type="compositionally biased region" description="Low complexity" evidence="1">
    <location>
        <begin position="275"/>
        <end position="285"/>
    </location>
</feature>
<evidence type="ECO:0000256" key="1">
    <source>
        <dbReference type="SAM" id="MobiDB-lite"/>
    </source>
</evidence>
<feature type="region of interest" description="Disordered" evidence="1">
    <location>
        <begin position="1"/>
        <end position="60"/>
    </location>
</feature>
<organism evidence="2 3">
    <name type="scientific">Micractinium conductrix</name>
    <dbReference type="NCBI Taxonomy" id="554055"/>
    <lineage>
        <taxon>Eukaryota</taxon>
        <taxon>Viridiplantae</taxon>
        <taxon>Chlorophyta</taxon>
        <taxon>core chlorophytes</taxon>
        <taxon>Trebouxiophyceae</taxon>
        <taxon>Chlorellales</taxon>
        <taxon>Chlorellaceae</taxon>
        <taxon>Chlorella clade</taxon>
        <taxon>Micractinium</taxon>
    </lineage>
</organism>
<sequence>MESAATGGDAHGQAAVPSAPAPADLPPPDQRQQAGWADGVHSPVDEATEDAAATAPAEWGYLAGPPAPWGFAPPHPDWQPIPAEWGSAGGFATWPVPGVDPGCWPVDPAAMAAGPYQPYADCPPAFYGATLPDTAYAGWQGADEEQQAYMMMAVQQQQQQMGMMPHGACYPQPYWGPPPPQYVLYGPPHPPAYSISPPAPAPQHWAAGRLARKKKAALPAEPSFGCDTDGLDGGGSAVLLHSAEPSQAALGGEDQGGGDLASPRRGGGGGDDSPRSAQQAQQTQQPRLEYDKAPRQVGWRPYSFEDYRQRGFDPKAVPGGKYWALGGLGPARPPSDATWQAQQIKRDRQQQFGEAVSKSNRQRIAGQPPRPRAPPRPPGTDVRERAIHFSKTSVPKPSSFKSCKSQAGGSNGMAASAAAAVAATDAAQAEVEVEPGAAEAHPGAAAEHLAEELSGLVLEASEGLEAEGSSASRRQQGRDPLGLLRAESDAHLAAGC</sequence>
<feature type="compositionally biased region" description="Polar residues" evidence="1">
    <location>
        <begin position="390"/>
        <end position="408"/>
    </location>
</feature>
<reference evidence="2 3" key="1">
    <citation type="journal article" date="2018" name="Plant J.">
        <title>Genome sequences of Chlorella sorokiniana UTEX 1602 and Micractinium conductrix SAG 241.80: implications to maltose excretion by a green alga.</title>
        <authorList>
            <person name="Arriola M.B."/>
            <person name="Velmurugan N."/>
            <person name="Zhang Y."/>
            <person name="Plunkett M.H."/>
            <person name="Hondzo H."/>
            <person name="Barney B.M."/>
        </authorList>
    </citation>
    <scope>NUCLEOTIDE SEQUENCE [LARGE SCALE GENOMIC DNA]</scope>
    <source>
        <strain evidence="2 3">SAG 241.80</strain>
    </source>
</reference>
<feature type="compositionally biased region" description="Low complexity" evidence="1">
    <location>
        <begin position="460"/>
        <end position="472"/>
    </location>
</feature>
<evidence type="ECO:0000313" key="3">
    <source>
        <dbReference type="Proteomes" id="UP000239649"/>
    </source>
</evidence>
<feature type="compositionally biased region" description="Pro residues" evidence="1">
    <location>
        <begin position="19"/>
        <end position="29"/>
    </location>
</feature>
<feature type="compositionally biased region" description="Basic and acidic residues" evidence="1">
    <location>
        <begin position="303"/>
        <end position="313"/>
    </location>
</feature>
<proteinExistence type="predicted"/>
<evidence type="ECO:0000313" key="2">
    <source>
        <dbReference type="EMBL" id="PSC72620.1"/>
    </source>
</evidence>
<accession>A0A2P6VEU8</accession>
<comment type="caution">
    <text evidence="2">The sequence shown here is derived from an EMBL/GenBank/DDBJ whole genome shotgun (WGS) entry which is preliminary data.</text>
</comment>
<gene>
    <name evidence="2" type="ORF">C2E20_4085</name>
</gene>
<feature type="compositionally biased region" description="Gly residues" evidence="1">
    <location>
        <begin position="253"/>
        <end position="271"/>
    </location>
</feature>
<feature type="compositionally biased region" description="Pro residues" evidence="1">
    <location>
        <begin position="368"/>
        <end position="378"/>
    </location>
</feature>
<keyword evidence="3" id="KW-1185">Reference proteome</keyword>
<name>A0A2P6VEU8_9CHLO</name>